<keyword evidence="4" id="KW-1185">Reference proteome</keyword>
<organism evidence="3 4">
    <name type="scientific">Haloplanus rubicundus</name>
    <dbReference type="NCBI Taxonomy" id="1547898"/>
    <lineage>
        <taxon>Archaea</taxon>
        <taxon>Methanobacteriati</taxon>
        <taxon>Methanobacteriota</taxon>
        <taxon>Stenosarchaea group</taxon>
        <taxon>Halobacteria</taxon>
        <taxon>Halobacteriales</taxon>
        <taxon>Haloferacaceae</taxon>
        <taxon>Haloplanus</taxon>
    </lineage>
</organism>
<accession>A0A345E7Z5</accession>
<evidence type="ECO:0000313" key="4">
    <source>
        <dbReference type="Proteomes" id="UP000253273"/>
    </source>
</evidence>
<feature type="domain" description="Transposase InsH N-terminal" evidence="2">
    <location>
        <begin position="101"/>
        <end position="157"/>
    </location>
</feature>
<dbReference type="KEGG" id="haj:DU500_17735"/>
<sequence>MRDGSKRNRGNRQRGRISSGVMASTQTSRRDVFRRIAQRRPFEWPAYDSTPFYDCQSLGGLEQDVRTLAGVWFEHDAHTSVDEFVCQLPLAYVGFAPHDRYTGATRYGMAQLLRVFLVKELHGWDYETALIEYLKRRPSLRRNLGFETVPDQSTLWRSWHHRFTADLRETVDKAARLILIRIHRSS</sequence>
<evidence type="ECO:0000259" key="2">
    <source>
        <dbReference type="Pfam" id="PF05598"/>
    </source>
</evidence>
<dbReference type="Proteomes" id="UP000253273">
    <property type="component" value="Plasmid pCBA1113-02"/>
</dbReference>
<evidence type="ECO:0000256" key="1">
    <source>
        <dbReference type="SAM" id="MobiDB-lite"/>
    </source>
</evidence>
<geneLocation type="plasmid" evidence="3 4">
    <name>pCBA1113-02</name>
</geneLocation>
<keyword evidence="3" id="KW-0614">Plasmid</keyword>
<gene>
    <name evidence="3" type="ORF">DU500_17735</name>
</gene>
<protein>
    <submittedName>
        <fullName evidence="3">Transposase</fullName>
    </submittedName>
</protein>
<reference evidence="3 4" key="1">
    <citation type="submission" date="2018-07" db="EMBL/GenBank/DDBJ databases">
        <title>Genome sequences of Haloplanus sp. CBA1113.</title>
        <authorList>
            <person name="Kim Y.B."/>
            <person name="Roh S.W."/>
        </authorList>
    </citation>
    <scope>NUCLEOTIDE SEQUENCE [LARGE SCALE GENOMIC DNA]</scope>
    <source>
        <strain evidence="3 4">CBA1113</strain>
        <plasmid evidence="3 4">pCBA1113-02</plasmid>
    </source>
</reference>
<evidence type="ECO:0000313" key="3">
    <source>
        <dbReference type="EMBL" id="AXG08317.1"/>
    </source>
</evidence>
<dbReference type="Pfam" id="PF05598">
    <property type="entry name" value="DUF772"/>
    <property type="match status" value="1"/>
</dbReference>
<dbReference type="EMBL" id="CP031152">
    <property type="protein sequence ID" value="AXG08317.1"/>
    <property type="molecule type" value="Genomic_DNA"/>
</dbReference>
<feature type="region of interest" description="Disordered" evidence="1">
    <location>
        <begin position="1"/>
        <end position="28"/>
    </location>
</feature>
<name>A0A345E7Z5_9EURY</name>
<dbReference type="InterPro" id="IPR008490">
    <property type="entry name" value="Transposase_InsH_N"/>
</dbReference>
<proteinExistence type="predicted"/>
<dbReference type="AlphaFoldDB" id="A0A345E7Z5"/>